<sequence>PRFLDGQLLTLGLECSNFITRFTAIRRVCGHLEFDSMGQTSAPWSSAKVGEDAPAQMSFSRPDHGSELQDSSQISPGCFKTGC</sequence>
<dbReference type="Proteomes" id="UP000499080">
    <property type="component" value="Unassembled WGS sequence"/>
</dbReference>
<protein>
    <submittedName>
        <fullName evidence="3">Uncharacterized protein</fullName>
    </submittedName>
</protein>
<dbReference type="EMBL" id="BGPR01224040">
    <property type="protein sequence ID" value="GBN68397.1"/>
    <property type="molecule type" value="Genomic_DNA"/>
</dbReference>
<gene>
    <name evidence="2" type="ORF">AVEN_107330_1</name>
    <name evidence="3" type="ORF">AVEN_127359_1</name>
    <name evidence="4" type="ORF">AVEN_134438_1</name>
</gene>
<dbReference type="EMBL" id="BGPR01224044">
    <property type="protein sequence ID" value="GBN68403.1"/>
    <property type="molecule type" value="Genomic_DNA"/>
</dbReference>
<reference evidence="3 5" key="1">
    <citation type="journal article" date="2019" name="Sci. Rep.">
        <title>Orb-weaving spider Araneus ventricosus genome elucidates the spidroin gene catalogue.</title>
        <authorList>
            <person name="Kono N."/>
            <person name="Nakamura H."/>
            <person name="Ohtoshi R."/>
            <person name="Moran D.A.P."/>
            <person name="Shinohara A."/>
            <person name="Yoshida Y."/>
            <person name="Fujiwara M."/>
            <person name="Mori M."/>
            <person name="Tomita M."/>
            <person name="Arakawa K."/>
        </authorList>
    </citation>
    <scope>NUCLEOTIDE SEQUENCE [LARGE SCALE GENOMIC DNA]</scope>
</reference>
<feature type="region of interest" description="Disordered" evidence="1">
    <location>
        <begin position="38"/>
        <end position="83"/>
    </location>
</feature>
<feature type="non-terminal residue" evidence="3">
    <location>
        <position position="1"/>
    </location>
</feature>
<comment type="caution">
    <text evidence="3">The sequence shown here is derived from an EMBL/GenBank/DDBJ whole genome shotgun (WGS) entry which is preliminary data.</text>
</comment>
<organism evidence="3 5">
    <name type="scientific">Araneus ventricosus</name>
    <name type="common">Orbweaver spider</name>
    <name type="synonym">Epeira ventricosa</name>
    <dbReference type="NCBI Taxonomy" id="182803"/>
    <lineage>
        <taxon>Eukaryota</taxon>
        <taxon>Metazoa</taxon>
        <taxon>Ecdysozoa</taxon>
        <taxon>Arthropoda</taxon>
        <taxon>Chelicerata</taxon>
        <taxon>Arachnida</taxon>
        <taxon>Araneae</taxon>
        <taxon>Araneomorphae</taxon>
        <taxon>Entelegynae</taxon>
        <taxon>Araneoidea</taxon>
        <taxon>Araneidae</taxon>
        <taxon>Araneus</taxon>
    </lineage>
</organism>
<evidence type="ECO:0000313" key="2">
    <source>
        <dbReference type="EMBL" id="GBN68397.1"/>
    </source>
</evidence>
<evidence type="ECO:0000313" key="5">
    <source>
        <dbReference type="Proteomes" id="UP000499080"/>
    </source>
</evidence>
<evidence type="ECO:0000313" key="4">
    <source>
        <dbReference type="EMBL" id="GBN68406.1"/>
    </source>
</evidence>
<dbReference type="EMBL" id="BGPR01224045">
    <property type="protein sequence ID" value="GBN68406.1"/>
    <property type="molecule type" value="Genomic_DNA"/>
</dbReference>
<evidence type="ECO:0000313" key="3">
    <source>
        <dbReference type="EMBL" id="GBN68403.1"/>
    </source>
</evidence>
<dbReference type="AlphaFoldDB" id="A0A4Y2QYF6"/>
<keyword evidence="5" id="KW-1185">Reference proteome</keyword>
<evidence type="ECO:0000256" key="1">
    <source>
        <dbReference type="SAM" id="MobiDB-lite"/>
    </source>
</evidence>
<accession>A0A4Y2QYF6</accession>
<proteinExistence type="predicted"/>
<name>A0A4Y2QYF6_ARAVE</name>